<sequence length="155" mass="17144">MTFDHYRSGAPRRPGTGVTADLVDPLRACFRDGEGWLEYGVVEHRLREVAPAVFARHVAEAGHRMFGPTRSSASQRIAHALRSLRADDEVHHFIGPSTGRAWRGNPISHWSLDPSRPRIDVISWARLRAQLGTSDDWTAADRAGLASPRQGYPGA</sequence>
<evidence type="ECO:0000313" key="2">
    <source>
        <dbReference type="Proteomes" id="UP000533269"/>
    </source>
</evidence>
<comment type="caution">
    <text evidence="1">The sequence shown here is derived from an EMBL/GenBank/DDBJ whole genome shotgun (WGS) entry which is preliminary data.</text>
</comment>
<name>A0A7W4TR18_KINRA</name>
<dbReference type="EMBL" id="JACHVY010000009">
    <property type="protein sequence ID" value="MBB2903531.1"/>
    <property type="molecule type" value="Genomic_DNA"/>
</dbReference>
<proteinExistence type="predicted"/>
<evidence type="ECO:0000313" key="1">
    <source>
        <dbReference type="EMBL" id="MBB2903531.1"/>
    </source>
</evidence>
<accession>A0A7W4TR18</accession>
<dbReference type="Proteomes" id="UP000533269">
    <property type="component" value="Unassembled WGS sequence"/>
</dbReference>
<gene>
    <name evidence="1" type="ORF">FHR75_004373</name>
</gene>
<reference evidence="1 2" key="1">
    <citation type="submission" date="2020-08" db="EMBL/GenBank/DDBJ databases">
        <title>The Agave Microbiome: Exploring the role of microbial communities in plant adaptations to desert environments.</title>
        <authorList>
            <person name="Partida-Martinez L.P."/>
        </authorList>
    </citation>
    <scope>NUCLEOTIDE SEQUENCE [LARGE SCALE GENOMIC DNA]</scope>
    <source>
        <strain evidence="1 2">AS2.23</strain>
    </source>
</reference>
<protein>
    <submittedName>
        <fullName evidence="1">Uncharacterized protein</fullName>
    </submittedName>
</protein>
<dbReference type="AlphaFoldDB" id="A0A7W4TR18"/>
<reference evidence="1 2" key="2">
    <citation type="submission" date="2020-08" db="EMBL/GenBank/DDBJ databases">
        <authorList>
            <person name="Partida-Martinez L."/>
            <person name="Huntemann M."/>
            <person name="Clum A."/>
            <person name="Wang J."/>
            <person name="Palaniappan K."/>
            <person name="Ritter S."/>
            <person name="Chen I.-M."/>
            <person name="Stamatis D."/>
            <person name="Reddy T."/>
            <person name="O'Malley R."/>
            <person name="Daum C."/>
            <person name="Shapiro N."/>
            <person name="Ivanova N."/>
            <person name="Kyrpides N."/>
            <person name="Woyke T."/>
        </authorList>
    </citation>
    <scope>NUCLEOTIDE SEQUENCE [LARGE SCALE GENOMIC DNA]</scope>
    <source>
        <strain evidence="1 2">AS2.23</strain>
    </source>
</reference>
<dbReference type="RefSeq" id="WP_183393128.1">
    <property type="nucleotide sequence ID" value="NZ_JACHVY010000009.1"/>
</dbReference>
<organism evidence="1 2">
    <name type="scientific">Kineococcus radiotolerans</name>
    <dbReference type="NCBI Taxonomy" id="131568"/>
    <lineage>
        <taxon>Bacteria</taxon>
        <taxon>Bacillati</taxon>
        <taxon>Actinomycetota</taxon>
        <taxon>Actinomycetes</taxon>
        <taxon>Kineosporiales</taxon>
        <taxon>Kineosporiaceae</taxon>
        <taxon>Kineococcus</taxon>
    </lineage>
</organism>